<keyword evidence="2" id="KW-1185">Reference proteome</keyword>
<sequence>MWPDKLKLLHVPSVPGRRDSIGPLRESVSHKVKTKTGWATVPRLASDIFGGTCFKPYHARLTKRTRWL</sequence>
<gene>
    <name evidence="1" type="ORF">CHC_T00000669001</name>
</gene>
<dbReference type="RefSeq" id="XP_005710484.1">
    <property type="nucleotide sequence ID" value="XM_005710427.1"/>
</dbReference>
<organism evidence="1 2">
    <name type="scientific">Chondrus crispus</name>
    <name type="common">Carrageen Irish moss</name>
    <name type="synonym">Polymorpha crispa</name>
    <dbReference type="NCBI Taxonomy" id="2769"/>
    <lineage>
        <taxon>Eukaryota</taxon>
        <taxon>Rhodophyta</taxon>
        <taxon>Florideophyceae</taxon>
        <taxon>Rhodymeniophycidae</taxon>
        <taxon>Gigartinales</taxon>
        <taxon>Gigartinaceae</taxon>
        <taxon>Chondrus</taxon>
    </lineage>
</organism>
<name>R7QS27_CHOCR</name>
<accession>R7QS27</accession>
<dbReference type="Proteomes" id="UP000012073">
    <property type="component" value="Unassembled WGS sequence"/>
</dbReference>
<dbReference type="EMBL" id="HG002140">
    <property type="protein sequence ID" value="CDF40190.1"/>
    <property type="molecule type" value="Genomic_DNA"/>
</dbReference>
<dbReference type="KEGG" id="ccp:CHC_T00000669001"/>
<evidence type="ECO:0000313" key="2">
    <source>
        <dbReference type="Proteomes" id="UP000012073"/>
    </source>
</evidence>
<protein>
    <submittedName>
        <fullName evidence="1">Uncharacterized protein</fullName>
    </submittedName>
</protein>
<dbReference type="GeneID" id="17318202"/>
<dbReference type="Gramene" id="CDF40190">
    <property type="protein sequence ID" value="CDF40190"/>
    <property type="gene ID" value="CHC_T00000669001"/>
</dbReference>
<dbReference type="AlphaFoldDB" id="R7QS27"/>
<proteinExistence type="predicted"/>
<reference evidence="2" key="1">
    <citation type="journal article" date="2013" name="Proc. Natl. Acad. Sci. U.S.A.">
        <title>Genome structure and metabolic features in the red seaweed Chondrus crispus shed light on evolution of the Archaeplastida.</title>
        <authorList>
            <person name="Collen J."/>
            <person name="Porcel B."/>
            <person name="Carre W."/>
            <person name="Ball S.G."/>
            <person name="Chaparro C."/>
            <person name="Tonon T."/>
            <person name="Barbeyron T."/>
            <person name="Michel G."/>
            <person name="Noel B."/>
            <person name="Valentin K."/>
            <person name="Elias M."/>
            <person name="Artiguenave F."/>
            <person name="Arun A."/>
            <person name="Aury J.M."/>
            <person name="Barbosa-Neto J.F."/>
            <person name="Bothwell J.H."/>
            <person name="Bouget F.Y."/>
            <person name="Brillet L."/>
            <person name="Cabello-Hurtado F."/>
            <person name="Capella-Gutierrez S."/>
            <person name="Charrier B."/>
            <person name="Cladiere L."/>
            <person name="Cock J.M."/>
            <person name="Coelho S.M."/>
            <person name="Colleoni C."/>
            <person name="Czjzek M."/>
            <person name="Da Silva C."/>
            <person name="Delage L."/>
            <person name="Denoeud F."/>
            <person name="Deschamps P."/>
            <person name="Dittami S.M."/>
            <person name="Gabaldon T."/>
            <person name="Gachon C.M."/>
            <person name="Groisillier A."/>
            <person name="Herve C."/>
            <person name="Jabbari K."/>
            <person name="Katinka M."/>
            <person name="Kloareg B."/>
            <person name="Kowalczyk N."/>
            <person name="Labadie K."/>
            <person name="Leblanc C."/>
            <person name="Lopez P.J."/>
            <person name="McLachlan D.H."/>
            <person name="Meslet-Cladiere L."/>
            <person name="Moustafa A."/>
            <person name="Nehr Z."/>
            <person name="Nyvall Collen P."/>
            <person name="Panaud O."/>
            <person name="Partensky F."/>
            <person name="Poulain J."/>
            <person name="Rensing S.A."/>
            <person name="Rousvoal S."/>
            <person name="Samson G."/>
            <person name="Symeonidi A."/>
            <person name="Weissenbach J."/>
            <person name="Zambounis A."/>
            <person name="Wincker P."/>
            <person name="Boyen C."/>
        </authorList>
    </citation>
    <scope>NUCLEOTIDE SEQUENCE [LARGE SCALE GENOMIC DNA]</scope>
    <source>
        <strain evidence="2">cv. Stackhouse</strain>
    </source>
</reference>
<evidence type="ECO:0000313" key="1">
    <source>
        <dbReference type="EMBL" id="CDF40190.1"/>
    </source>
</evidence>